<dbReference type="InterPro" id="IPR000086">
    <property type="entry name" value="NUDIX_hydrolase_dom"/>
</dbReference>
<gene>
    <name evidence="2" type="ORF">I6J18_02440</name>
</gene>
<name>A0A974NNA0_PERPY</name>
<dbReference type="SUPFAM" id="SSF55811">
    <property type="entry name" value="Nudix"/>
    <property type="match status" value="1"/>
</dbReference>
<organism evidence="2 3">
    <name type="scientific">Peribacillus psychrosaccharolyticus</name>
    <name type="common">Bacillus psychrosaccharolyticus</name>
    <dbReference type="NCBI Taxonomy" id="1407"/>
    <lineage>
        <taxon>Bacteria</taxon>
        <taxon>Bacillati</taxon>
        <taxon>Bacillota</taxon>
        <taxon>Bacilli</taxon>
        <taxon>Bacillales</taxon>
        <taxon>Bacillaceae</taxon>
        <taxon>Peribacillus</taxon>
    </lineage>
</organism>
<dbReference type="Gene3D" id="3.90.79.10">
    <property type="entry name" value="Nucleoside Triphosphate Pyrophosphohydrolase"/>
    <property type="match status" value="1"/>
</dbReference>
<proteinExistence type="predicted"/>
<dbReference type="InterPro" id="IPR015797">
    <property type="entry name" value="NUDIX_hydrolase-like_dom_sf"/>
</dbReference>
<reference evidence="2 3" key="1">
    <citation type="submission" date="2021-01" db="EMBL/GenBank/DDBJ databases">
        <title>FDA dAtabase for Regulatory Grade micrObial Sequences (FDA-ARGOS): Supporting development and validation of Infectious Disease Dx tests.</title>
        <authorList>
            <person name="Nelson B."/>
            <person name="Plummer A."/>
            <person name="Tallon L."/>
            <person name="Sadzewicz L."/>
            <person name="Zhao X."/>
            <person name="Boylan J."/>
            <person name="Ott S."/>
            <person name="Bowen H."/>
            <person name="Vavikolanu K."/>
            <person name="Mehta A."/>
            <person name="Aluvathingal J."/>
            <person name="Nadendla S."/>
            <person name="Myers T."/>
            <person name="Yan Y."/>
            <person name="Sichtig H."/>
        </authorList>
    </citation>
    <scope>NUCLEOTIDE SEQUENCE [LARGE SCALE GENOMIC DNA]</scope>
    <source>
        <strain evidence="2 3">FDAARGOS_1161</strain>
    </source>
</reference>
<dbReference type="EMBL" id="CP068053">
    <property type="protein sequence ID" value="QQT00802.1"/>
    <property type="molecule type" value="Genomic_DNA"/>
</dbReference>
<evidence type="ECO:0000259" key="1">
    <source>
        <dbReference type="PROSITE" id="PS51462"/>
    </source>
</evidence>
<protein>
    <submittedName>
        <fullName evidence="2">NUDIX domain-containing protein</fullName>
    </submittedName>
</protein>
<dbReference type="RefSeq" id="WP_051387428.1">
    <property type="nucleotide sequence ID" value="NZ_CP068053.1"/>
</dbReference>
<evidence type="ECO:0000313" key="3">
    <source>
        <dbReference type="Proteomes" id="UP000595254"/>
    </source>
</evidence>
<dbReference type="PROSITE" id="PS51462">
    <property type="entry name" value="NUDIX"/>
    <property type="match status" value="1"/>
</dbReference>
<keyword evidence="3" id="KW-1185">Reference proteome</keyword>
<evidence type="ECO:0000313" key="2">
    <source>
        <dbReference type="EMBL" id="QQT00802.1"/>
    </source>
</evidence>
<accession>A0A974NNA0</accession>
<dbReference type="KEGG" id="ppsr:I6J18_02440"/>
<sequence>MRNRSSVVLKENIKVLLIQRIRDDLIYYVYPGGGIEMGEILKLQLKREAFEELGVEINVNECMLEVAFNGTQYFFRSEIIAGIVGTGEGEEYIDETRDRGMYLPMWVNID</sequence>
<feature type="domain" description="Nudix hydrolase" evidence="1">
    <location>
        <begin position="1"/>
        <end position="110"/>
    </location>
</feature>
<dbReference type="Proteomes" id="UP000595254">
    <property type="component" value="Chromosome"/>
</dbReference>
<dbReference type="AlphaFoldDB" id="A0A974NNA0"/>
<dbReference type="Pfam" id="PF00293">
    <property type="entry name" value="NUDIX"/>
    <property type="match status" value="1"/>
</dbReference>